<protein>
    <recommendedName>
        <fullName evidence="4">Lysozyme inhibitor LprI N-terminal domain-containing protein</fullName>
    </recommendedName>
</protein>
<feature type="chain" id="PRO_5013231445" description="Lysozyme inhibitor LprI N-terminal domain-containing protein" evidence="1">
    <location>
        <begin position="24"/>
        <end position="164"/>
    </location>
</feature>
<dbReference type="EMBL" id="MTEJ01000086">
    <property type="protein sequence ID" value="OQX11483.1"/>
    <property type="molecule type" value="Genomic_DNA"/>
</dbReference>
<gene>
    <name evidence="2" type="ORF">BWK73_17520</name>
</gene>
<reference evidence="2 3" key="1">
    <citation type="submission" date="2017-01" db="EMBL/GenBank/DDBJ databases">
        <title>Novel large sulfur bacteria in the metagenomes of groundwater-fed chemosynthetic microbial mats in the Lake Huron basin.</title>
        <authorList>
            <person name="Sharrar A.M."/>
            <person name="Flood B.E."/>
            <person name="Bailey J.V."/>
            <person name="Jones D.S."/>
            <person name="Biddanda B."/>
            <person name="Ruberg S.A."/>
            <person name="Marcus D.N."/>
            <person name="Dick G.J."/>
        </authorList>
    </citation>
    <scope>NUCLEOTIDE SEQUENCE [LARGE SCALE GENOMIC DNA]</scope>
    <source>
        <strain evidence="2">A8</strain>
    </source>
</reference>
<evidence type="ECO:0008006" key="4">
    <source>
        <dbReference type="Google" id="ProtNLM"/>
    </source>
</evidence>
<organism evidence="2 3">
    <name type="scientific">Thiothrix lacustris</name>
    <dbReference type="NCBI Taxonomy" id="525917"/>
    <lineage>
        <taxon>Bacteria</taxon>
        <taxon>Pseudomonadati</taxon>
        <taxon>Pseudomonadota</taxon>
        <taxon>Gammaproteobacteria</taxon>
        <taxon>Thiotrichales</taxon>
        <taxon>Thiotrichaceae</taxon>
        <taxon>Thiothrix</taxon>
    </lineage>
</organism>
<evidence type="ECO:0000256" key="1">
    <source>
        <dbReference type="SAM" id="SignalP"/>
    </source>
</evidence>
<dbReference type="AlphaFoldDB" id="A0A1Y1QQJ4"/>
<sequence length="164" mass="18061">MKTNLIATALLTVCCTVAFPASANNATTCDIYAKDAVGDNNLASRLGCGFANSNARWQSNYNNHYGWCLSTSSAALVSESAARDADMRPCQVKATQCETYAEQAVRQFNRNKQLGCGFSLATQPTGRWMDNHRGHYDWCMKAKPEWLTSEAKARTDSLTRCISQ</sequence>
<accession>A0A1Y1QQJ4</accession>
<feature type="signal peptide" evidence="1">
    <location>
        <begin position="1"/>
        <end position="23"/>
    </location>
</feature>
<proteinExistence type="predicted"/>
<dbReference type="Proteomes" id="UP000192491">
    <property type="component" value="Unassembled WGS sequence"/>
</dbReference>
<keyword evidence="1" id="KW-0732">Signal</keyword>
<name>A0A1Y1QQJ4_9GAMM</name>
<evidence type="ECO:0000313" key="3">
    <source>
        <dbReference type="Proteomes" id="UP000192491"/>
    </source>
</evidence>
<comment type="caution">
    <text evidence="2">The sequence shown here is derived from an EMBL/GenBank/DDBJ whole genome shotgun (WGS) entry which is preliminary data.</text>
</comment>
<evidence type="ECO:0000313" key="2">
    <source>
        <dbReference type="EMBL" id="OQX11483.1"/>
    </source>
</evidence>